<keyword evidence="2 8" id="KW-0812">Transmembrane</keyword>
<dbReference type="EMBL" id="CACVKT020008870">
    <property type="protein sequence ID" value="CAC5418127.1"/>
    <property type="molecule type" value="Genomic_DNA"/>
</dbReference>
<name>A0A6J8ECZ5_MYTCO</name>
<keyword evidence="5 9" id="KW-0472">Membrane</keyword>
<dbReference type="PROSITE" id="PS50262">
    <property type="entry name" value="G_PROTEIN_RECEP_F1_2"/>
    <property type="match status" value="1"/>
</dbReference>
<reference evidence="11 12" key="1">
    <citation type="submission" date="2020-06" db="EMBL/GenBank/DDBJ databases">
        <authorList>
            <person name="Li R."/>
            <person name="Bekaert M."/>
        </authorList>
    </citation>
    <scope>NUCLEOTIDE SEQUENCE [LARGE SCALE GENOMIC DNA]</scope>
    <source>
        <strain evidence="12">wild</strain>
    </source>
</reference>
<dbReference type="GO" id="GO:0005886">
    <property type="term" value="C:plasma membrane"/>
    <property type="evidence" value="ECO:0007669"/>
    <property type="project" value="TreeGrafter"/>
</dbReference>
<gene>
    <name evidence="11" type="ORF">MCOR_50586</name>
</gene>
<feature type="transmembrane region" description="Helical" evidence="9">
    <location>
        <begin position="237"/>
        <end position="262"/>
    </location>
</feature>
<sequence>MALAFLDIVHCTFIMPIEIALLVNFDSFDYPVLCKISRFFSSVINNSSAFILIAIAIDRFKRICRPHGPLIEPNTAKKLVISALIFAIITSWQMCLLYGTRTLKHGKTCLISDHMHGKIFPTIYVYVLVVGQAITDMLLIIFYSLVGREVCIRKAQRRHRRSLRISTEISQMRNSLDFSDETPSPNSSEPSGRFSFIFRRETSNESSSSKNTEIARSISRQSRGSSIRRQVLSKTTIMMFLVTVTFILSFVPHTVAVIIRYQAKTIVQSLTVSGMVTYQLCLRSYFMNSVLNPFIYCFVSKQFRNQFKESLQWCKKQGNLKL</sequence>
<keyword evidence="6 8" id="KW-0675">Receptor</keyword>
<dbReference type="InterPro" id="IPR000276">
    <property type="entry name" value="GPCR_Rhodpsn"/>
</dbReference>
<evidence type="ECO:0000256" key="1">
    <source>
        <dbReference type="ARBA" id="ARBA00004141"/>
    </source>
</evidence>
<dbReference type="Proteomes" id="UP000507470">
    <property type="component" value="Unassembled WGS sequence"/>
</dbReference>
<protein>
    <submittedName>
        <fullName evidence="11">CCKAR</fullName>
    </submittedName>
</protein>
<evidence type="ECO:0000256" key="2">
    <source>
        <dbReference type="ARBA" id="ARBA00022692"/>
    </source>
</evidence>
<evidence type="ECO:0000256" key="7">
    <source>
        <dbReference type="ARBA" id="ARBA00023224"/>
    </source>
</evidence>
<comment type="similarity">
    <text evidence="8">Belongs to the G-protein coupled receptor 1 family.</text>
</comment>
<evidence type="ECO:0000256" key="5">
    <source>
        <dbReference type="ARBA" id="ARBA00023136"/>
    </source>
</evidence>
<dbReference type="AlphaFoldDB" id="A0A6J8ECZ5"/>
<feature type="transmembrane region" description="Helical" evidence="9">
    <location>
        <begin position="282"/>
        <end position="299"/>
    </location>
</feature>
<feature type="transmembrane region" description="Helical" evidence="9">
    <location>
        <begin position="39"/>
        <end position="58"/>
    </location>
</feature>
<organism evidence="11 12">
    <name type="scientific">Mytilus coruscus</name>
    <name type="common">Sea mussel</name>
    <dbReference type="NCBI Taxonomy" id="42192"/>
    <lineage>
        <taxon>Eukaryota</taxon>
        <taxon>Metazoa</taxon>
        <taxon>Spiralia</taxon>
        <taxon>Lophotrochozoa</taxon>
        <taxon>Mollusca</taxon>
        <taxon>Bivalvia</taxon>
        <taxon>Autobranchia</taxon>
        <taxon>Pteriomorphia</taxon>
        <taxon>Mytilida</taxon>
        <taxon>Mytiloidea</taxon>
        <taxon>Mytilidae</taxon>
        <taxon>Mytilinae</taxon>
        <taxon>Mytilus</taxon>
    </lineage>
</organism>
<evidence type="ECO:0000313" key="12">
    <source>
        <dbReference type="Proteomes" id="UP000507470"/>
    </source>
</evidence>
<dbReference type="OrthoDB" id="6109871at2759"/>
<evidence type="ECO:0000259" key="10">
    <source>
        <dbReference type="PROSITE" id="PS50262"/>
    </source>
</evidence>
<feature type="transmembrane region" description="Helical" evidence="9">
    <location>
        <begin position="79"/>
        <end position="99"/>
    </location>
</feature>
<dbReference type="CDD" id="cd00637">
    <property type="entry name" value="7tm_classA_rhodopsin-like"/>
    <property type="match status" value="1"/>
</dbReference>
<keyword evidence="7 8" id="KW-0807">Transducer</keyword>
<dbReference type="PANTHER" id="PTHR24243">
    <property type="entry name" value="G-PROTEIN COUPLED RECEPTOR"/>
    <property type="match status" value="1"/>
</dbReference>
<evidence type="ECO:0000256" key="4">
    <source>
        <dbReference type="ARBA" id="ARBA00023040"/>
    </source>
</evidence>
<keyword evidence="3 9" id="KW-1133">Transmembrane helix</keyword>
<keyword evidence="12" id="KW-1185">Reference proteome</keyword>
<dbReference type="SUPFAM" id="SSF81321">
    <property type="entry name" value="Family A G protein-coupled receptor-like"/>
    <property type="match status" value="1"/>
</dbReference>
<dbReference type="Pfam" id="PF00001">
    <property type="entry name" value="7tm_1"/>
    <property type="match status" value="1"/>
</dbReference>
<accession>A0A6J8ECZ5</accession>
<proteinExistence type="inferred from homology"/>
<evidence type="ECO:0000313" key="11">
    <source>
        <dbReference type="EMBL" id="CAC5418127.1"/>
    </source>
</evidence>
<dbReference type="GO" id="GO:0004930">
    <property type="term" value="F:G protein-coupled receptor activity"/>
    <property type="evidence" value="ECO:0007669"/>
    <property type="project" value="UniProtKB-KW"/>
</dbReference>
<feature type="domain" description="G-protein coupled receptors family 1 profile" evidence="10">
    <location>
        <begin position="1"/>
        <end position="296"/>
    </location>
</feature>
<dbReference type="Gene3D" id="1.20.1070.10">
    <property type="entry name" value="Rhodopsin 7-helix transmembrane proteins"/>
    <property type="match status" value="1"/>
</dbReference>
<evidence type="ECO:0000256" key="6">
    <source>
        <dbReference type="ARBA" id="ARBA00023170"/>
    </source>
</evidence>
<dbReference type="PROSITE" id="PS00237">
    <property type="entry name" value="G_PROTEIN_RECEP_F1_1"/>
    <property type="match status" value="1"/>
</dbReference>
<evidence type="ECO:0000256" key="3">
    <source>
        <dbReference type="ARBA" id="ARBA00022989"/>
    </source>
</evidence>
<dbReference type="InterPro" id="IPR017452">
    <property type="entry name" value="GPCR_Rhodpsn_7TM"/>
</dbReference>
<dbReference type="PRINTS" id="PR00237">
    <property type="entry name" value="GPCRRHODOPSN"/>
</dbReference>
<keyword evidence="4 8" id="KW-0297">G-protein coupled receptor</keyword>
<comment type="subcellular location">
    <subcellularLocation>
        <location evidence="1">Membrane</location>
        <topology evidence="1">Multi-pass membrane protein</topology>
    </subcellularLocation>
</comment>
<dbReference type="PANTHER" id="PTHR24243:SF224">
    <property type="entry name" value="G-PROTEIN COUPLED RECEPTOR 19-RELATED"/>
    <property type="match status" value="1"/>
</dbReference>
<feature type="transmembrane region" description="Helical" evidence="9">
    <location>
        <begin position="119"/>
        <end position="146"/>
    </location>
</feature>
<evidence type="ECO:0000256" key="8">
    <source>
        <dbReference type="RuleBase" id="RU000688"/>
    </source>
</evidence>
<evidence type="ECO:0000256" key="9">
    <source>
        <dbReference type="SAM" id="Phobius"/>
    </source>
</evidence>